<evidence type="ECO:0000313" key="3">
    <source>
        <dbReference type="Proteomes" id="UP000642284"/>
    </source>
</evidence>
<dbReference type="InterPro" id="IPR050627">
    <property type="entry name" value="Nitroreductase/BluB"/>
</dbReference>
<dbReference type="Proteomes" id="UP000642284">
    <property type="component" value="Unassembled WGS sequence"/>
</dbReference>
<feature type="compositionally biased region" description="Basic and acidic residues" evidence="1">
    <location>
        <begin position="174"/>
        <end position="197"/>
    </location>
</feature>
<reference evidence="2 3" key="1">
    <citation type="submission" date="2020-08" db="EMBL/GenBank/DDBJ databases">
        <title>Genemic of Streptomyces polyaspartic.</title>
        <authorList>
            <person name="Liu W."/>
        </authorList>
    </citation>
    <scope>NUCLEOTIDE SEQUENCE [LARGE SCALE GENOMIC DNA]</scope>
    <source>
        <strain evidence="2 3">TRM66268-LWL</strain>
    </source>
</reference>
<dbReference type="PANTHER" id="PTHR23026:SF123">
    <property type="entry name" value="NAD(P)H NITROREDUCTASE RV3131-RELATED"/>
    <property type="match status" value="1"/>
</dbReference>
<sequence length="324" mass="35861">MDQATTLDAATLEHLVTAAVAAPSMHNTQPWRFRLDPDSLTIELHAATERSLPHEDPHGRALHLAAGAAVFNLQLAVAHFGWLPVTRSLPDPGRPGLLATVRLTEAARAANSRRNDLYEAIWRRRSSRLPFTDTDIPLPVRNELTEAAHAEGCALHFPEPAEAARVLRVTAQAERRNRSDADRAAESRRWTGGHRDVGLPVDAAGPQDSFEQLPMRDFGVHRHRGDLPSDAFERRPALALLTTAHDRRADWLRAGQALQHILLVATVHQLRSSLLHQALEWPDLRLKLAAAHAPFTHAQMLLRLGHGPPGTPTPRRTARHLLAE</sequence>
<keyword evidence="3" id="KW-1185">Reference proteome</keyword>
<dbReference type="EMBL" id="JACTVJ010000019">
    <property type="protein sequence ID" value="MBC9717384.1"/>
    <property type="molecule type" value="Genomic_DNA"/>
</dbReference>
<dbReference type="SUPFAM" id="SSF55469">
    <property type="entry name" value="FMN-dependent nitroreductase-like"/>
    <property type="match status" value="2"/>
</dbReference>
<accession>A0ABR7SRG0</accession>
<dbReference type="PANTHER" id="PTHR23026">
    <property type="entry name" value="NADPH NITROREDUCTASE"/>
    <property type="match status" value="1"/>
</dbReference>
<gene>
    <name evidence="2" type="ORF">H9Y04_33130</name>
</gene>
<comment type="caution">
    <text evidence="2">The sequence shown here is derived from an EMBL/GenBank/DDBJ whole genome shotgun (WGS) entry which is preliminary data.</text>
</comment>
<evidence type="ECO:0000256" key="1">
    <source>
        <dbReference type="SAM" id="MobiDB-lite"/>
    </source>
</evidence>
<proteinExistence type="predicted"/>
<evidence type="ECO:0008006" key="4">
    <source>
        <dbReference type="Google" id="ProtNLM"/>
    </source>
</evidence>
<dbReference type="InterPro" id="IPR000415">
    <property type="entry name" value="Nitroreductase-like"/>
</dbReference>
<dbReference type="Gene3D" id="3.40.109.10">
    <property type="entry name" value="NADH Oxidase"/>
    <property type="match status" value="2"/>
</dbReference>
<feature type="region of interest" description="Disordered" evidence="1">
    <location>
        <begin position="174"/>
        <end position="206"/>
    </location>
</feature>
<name>A0ABR7SRG0_9ACTN</name>
<protein>
    <recommendedName>
        <fullName evidence="4">Nitroreductase domain-containing protein</fullName>
    </recommendedName>
</protein>
<organism evidence="2 3">
    <name type="scientific">Streptomyces polyasparticus</name>
    <dbReference type="NCBI Taxonomy" id="2767826"/>
    <lineage>
        <taxon>Bacteria</taxon>
        <taxon>Bacillati</taxon>
        <taxon>Actinomycetota</taxon>
        <taxon>Actinomycetes</taxon>
        <taxon>Kitasatosporales</taxon>
        <taxon>Streptomycetaceae</taxon>
        <taxon>Streptomyces</taxon>
    </lineage>
</organism>
<evidence type="ECO:0000313" key="2">
    <source>
        <dbReference type="EMBL" id="MBC9717384.1"/>
    </source>
</evidence>
<dbReference type="RefSeq" id="WP_187817829.1">
    <property type="nucleotide sequence ID" value="NZ_JACTVJ010000019.1"/>
</dbReference>
<dbReference type="NCBIfam" id="NF047509">
    <property type="entry name" value="Rv3131_FMN_oxido"/>
    <property type="match status" value="1"/>
</dbReference>